<feature type="chain" id="PRO_5019146319" description="Cupredoxin" evidence="1">
    <location>
        <begin position="20"/>
        <end position="172"/>
    </location>
</feature>
<evidence type="ECO:0000313" key="3">
    <source>
        <dbReference type="Proteomes" id="UP000268093"/>
    </source>
</evidence>
<dbReference type="Proteomes" id="UP000268093">
    <property type="component" value="Unassembled WGS sequence"/>
</dbReference>
<accession>A0A433DMW8</accession>
<keyword evidence="3" id="KW-1185">Reference proteome</keyword>
<proteinExistence type="predicted"/>
<dbReference type="AlphaFoldDB" id="A0A433DMW8"/>
<name>A0A433DMW8_9FUNG</name>
<dbReference type="EMBL" id="RBNI01000123">
    <property type="protein sequence ID" value="RUP52193.1"/>
    <property type="molecule type" value="Genomic_DNA"/>
</dbReference>
<reference evidence="2 3" key="1">
    <citation type="journal article" date="2018" name="New Phytol.">
        <title>Phylogenomics of Endogonaceae and evolution of mycorrhizas within Mucoromycota.</title>
        <authorList>
            <person name="Chang Y."/>
            <person name="Desiro A."/>
            <person name="Na H."/>
            <person name="Sandor L."/>
            <person name="Lipzen A."/>
            <person name="Clum A."/>
            <person name="Barry K."/>
            <person name="Grigoriev I.V."/>
            <person name="Martin F.M."/>
            <person name="Stajich J.E."/>
            <person name="Smith M.E."/>
            <person name="Bonito G."/>
            <person name="Spatafora J.W."/>
        </authorList>
    </citation>
    <scope>NUCLEOTIDE SEQUENCE [LARGE SCALE GENOMIC DNA]</scope>
    <source>
        <strain evidence="2 3">GMNB39</strain>
    </source>
</reference>
<gene>
    <name evidence="2" type="ORF">BC936DRAFT_137999</name>
</gene>
<dbReference type="Gene3D" id="2.60.40.420">
    <property type="entry name" value="Cupredoxins - blue copper proteins"/>
    <property type="match status" value="1"/>
</dbReference>
<dbReference type="InterPro" id="IPR008972">
    <property type="entry name" value="Cupredoxin"/>
</dbReference>
<dbReference type="SUPFAM" id="SSF49503">
    <property type="entry name" value="Cupredoxins"/>
    <property type="match status" value="1"/>
</dbReference>
<protein>
    <recommendedName>
        <fullName evidence="4">Cupredoxin</fullName>
    </recommendedName>
</protein>
<feature type="signal peptide" evidence="1">
    <location>
        <begin position="1"/>
        <end position="19"/>
    </location>
</feature>
<evidence type="ECO:0000256" key="1">
    <source>
        <dbReference type="SAM" id="SignalP"/>
    </source>
</evidence>
<keyword evidence="1" id="KW-0732">Signal</keyword>
<sequence>MQRSFALLLVLAFVTFASAANIAISVGSNGLTYTPSHATVRVGDVVTWTFTGELGFEKFGFGIDIYMSSTFSPSLLCYDSGTHTVTQGSAIGGCTSLAGGFASPTQSSGTFSWTLSGTGPIRIIADHHSCLYSCYCTSFLLSPFLRRPVSSGTTTCALHCGSGMVGSLSLAN</sequence>
<evidence type="ECO:0000313" key="2">
    <source>
        <dbReference type="EMBL" id="RUP52193.1"/>
    </source>
</evidence>
<comment type="caution">
    <text evidence="2">The sequence shown here is derived from an EMBL/GenBank/DDBJ whole genome shotgun (WGS) entry which is preliminary data.</text>
</comment>
<evidence type="ECO:0008006" key="4">
    <source>
        <dbReference type="Google" id="ProtNLM"/>
    </source>
</evidence>
<organism evidence="2 3">
    <name type="scientific">Jimgerdemannia flammicorona</name>
    <dbReference type="NCBI Taxonomy" id="994334"/>
    <lineage>
        <taxon>Eukaryota</taxon>
        <taxon>Fungi</taxon>
        <taxon>Fungi incertae sedis</taxon>
        <taxon>Mucoromycota</taxon>
        <taxon>Mucoromycotina</taxon>
        <taxon>Endogonomycetes</taxon>
        <taxon>Endogonales</taxon>
        <taxon>Endogonaceae</taxon>
        <taxon>Jimgerdemannia</taxon>
    </lineage>
</organism>